<proteinExistence type="inferred from homology"/>
<dbReference type="PANTHER" id="PTHR37828:SF1">
    <property type="entry name" value="YCII-RELATED DOMAIN-CONTAINING PROTEIN"/>
    <property type="match status" value="1"/>
</dbReference>
<name>A0A0B1R682_9GAMM</name>
<dbReference type="AlphaFoldDB" id="A0A0B1R682"/>
<dbReference type="SUPFAM" id="SSF54909">
    <property type="entry name" value="Dimeric alpha+beta barrel"/>
    <property type="match status" value="1"/>
</dbReference>
<evidence type="ECO:0000313" key="3">
    <source>
        <dbReference type="EMBL" id="KHJ68119.1"/>
    </source>
</evidence>
<dbReference type="Gene3D" id="3.30.70.1060">
    <property type="entry name" value="Dimeric alpha+beta barrel"/>
    <property type="match status" value="1"/>
</dbReference>
<dbReference type="EMBL" id="JTJJ01000035">
    <property type="protein sequence ID" value="KHJ68119.1"/>
    <property type="molecule type" value="Genomic_DNA"/>
</dbReference>
<evidence type="ECO:0000259" key="2">
    <source>
        <dbReference type="Pfam" id="PF03795"/>
    </source>
</evidence>
<protein>
    <recommendedName>
        <fullName evidence="2">YCII-related domain-containing protein</fullName>
    </recommendedName>
</protein>
<evidence type="ECO:0000256" key="1">
    <source>
        <dbReference type="ARBA" id="ARBA00007689"/>
    </source>
</evidence>
<dbReference type="PANTHER" id="PTHR37828">
    <property type="entry name" value="GSR2449 PROTEIN"/>
    <property type="match status" value="1"/>
</dbReference>
<evidence type="ECO:0000313" key="4">
    <source>
        <dbReference type="Proteomes" id="UP000030853"/>
    </source>
</evidence>
<gene>
    <name evidence="3" type="ORF">QU24_10515</name>
</gene>
<dbReference type="RefSeq" id="WP_039330743.1">
    <property type="nucleotide sequence ID" value="NZ_JTJJ01000035.1"/>
</dbReference>
<feature type="domain" description="YCII-related" evidence="2">
    <location>
        <begin position="1"/>
        <end position="79"/>
    </location>
</feature>
<comment type="similarity">
    <text evidence="1">Belongs to the YciI family.</text>
</comment>
<dbReference type="InterPro" id="IPR005545">
    <property type="entry name" value="YCII"/>
</dbReference>
<dbReference type="InterPro" id="IPR011008">
    <property type="entry name" value="Dimeric_a/b-barrel"/>
</dbReference>
<dbReference type="Pfam" id="PF03795">
    <property type="entry name" value="YCII"/>
    <property type="match status" value="1"/>
</dbReference>
<accession>A0A0B1R682</accession>
<dbReference type="Proteomes" id="UP000030853">
    <property type="component" value="Unassembled WGS sequence"/>
</dbReference>
<reference evidence="3 4" key="1">
    <citation type="submission" date="2014-11" db="EMBL/GenBank/DDBJ databases">
        <title>Genome sequencing of Pantoea rodasii ND03.</title>
        <authorList>
            <person name="Muhamad Yunos N.Y."/>
            <person name="Chan K.-G."/>
        </authorList>
    </citation>
    <scope>NUCLEOTIDE SEQUENCE [LARGE SCALE GENOMIC DNA]</scope>
    <source>
        <strain evidence="3 4">ND03</strain>
    </source>
</reference>
<comment type="caution">
    <text evidence="3">The sequence shown here is derived from an EMBL/GenBank/DDBJ whole genome shotgun (WGS) entry which is preliminary data.</text>
</comment>
<sequence>MYVVYLNYFRPAEEADALLAPHIEWLDRYFDSGDFIAAGRKDPRTGGMVLVKDMDRARLDSILAEDPFVAVAHYDVTKVNVTRAAEAFAGLKGI</sequence>
<organism evidence="3 4">
    <name type="scientific">Pantoea rodasii</name>
    <dbReference type="NCBI Taxonomy" id="1076549"/>
    <lineage>
        <taxon>Bacteria</taxon>
        <taxon>Pseudomonadati</taxon>
        <taxon>Pseudomonadota</taxon>
        <taxon>Gammaproteobacteria</taxon>
        <taxon>Enterobacterales</taxon>
        <taxon>Erwiniaceae</taxon>
        <taxon>Pantoea</taxon>
    </lineage>
</organism>